<dbReference type="EMBL" id="JAZHOF010000010">
    <property type="protein sequence ID" value="MEJ8574210.1"/>
    <property type="molecule type" value="Genomic_DNA"/>
</dbReference>
<keyword evidence="2" id="KW-1185">Reference proteome</keyword>
<evidence type="ECO:0000313" key="1">
    <source>
        <dbReference type="EMBL" id="MEJ8574210.1"/>
    </source>
</evidence>
<gene>
    <name evidence="1" type="ORF">V3328_22190</name>
</gene>
<reference evidence="1 2" key="1">
    <citation type="submission" date="2024-02" db="EMBL/GenBank/DDBJ databases">
        <title>Genome analysis and characterization of Microbaculum marinisediminis sp. nov., isolated from marine sediment.</title>
        <authorList>
            <person name="Du Z.-J."/>
            <person name="Ye Y.-Q."/>
            <person name="Zhang Z.-R."/>
            <person name="Yuan S.-M."/>
            <person name="Zhang X.-Y."/>
        </authorList>
    </citation>
    <scope>NUCLEOTIDE SEQUENCE [LARGE SCALE GENOMIC DNA]</scope>
    <source>
        <strain evidence="1 2">SDUM1044001</strain>
    </source>
</reference>
<dbReference type="AlphaFoldDB" id="A0AAW9RQN4"/>
<evidence type="ECO:0000313" key="2">
    <source>
        <dbReference type="Proteomes" id="UP001378188"/>
    </source>
</evidence>
<accession>A0AAW9RQN4</accession>
<name>A0AAW9RQN4_9HYPH</name>
<proteinExistence type="predicted"/>
<dbReference type="Proteomes" id="UP001378188">
    <property type="component" value="Unassembled WGS sequence"/>
</dbReference>
<sequence>MSDKALVLLRSLPPGALSDKRRRVTRLLNHLGLLGIAVELSIRDDPGPSASDLPNVRRLTWTDHQSRRAAAPQVPGEYAMIFVDDELGEQASAPEPPRRRGLVLHRAASGSGRAADADVRLCYEYPEGDGEGAGTGGLMLPLDTVSGTHDMAARAWFRERPGMLLCLEPSSRNAGVVAGVLEDLWPTILELCPQLVLRLSDGFRGLGIAGVAGLEWISLDTPGEVAAQVRNACMAISPRGAGAEGLDRHAMYACDGLPCLCAEDLPAALVPPLRFADAVEAAHLAYRLLVDERFYATCARTMGAFARSAYSHDRIYGPITRIAGLRDAGSGRAA</sequence>
<organism evidence="1 2">
    <name type="scientific">Microbaculum marinum</name>
    <dbReference type="NCBI Taxonomy" id="1764581"/>
    <lineage>
        <taxon>Bacteria</taxon>
        <taxon>Pseudomonadati</taxon>
        <taxon>Pseudomonadota</taxon>
        <taxon>Alphaproteobacteria</taxon>
        <taxon>Hyphomicrobiales</taxon>
        <taxon>Tepidamorphaceae</taxon>
        <taxon>Microbaculum</taxon>
    </lineage>
</organism>
<protein>
    <submittedName>
        <fullName evidence="1">Uncharacterized protein</fullName>
    </submittedName>
</protein>
<dbReference type="RefSeq" id="WP_340331910.1">
    <property type="nucleotide sequence ID" value="NZ_JAZHOF010000010.1"/>
</dbReference>
<comment type="caution">
    <text evidence="1">The sequence shown here is derived from an EMBL/GenBank/DDBJ whole genome shotgun (WGS) entry which is preliminary data.</text>
</comment>